<reference evidence="2 3" key="1">
    <citation type="submission" date="2019-03" db="EMBL/GenBank/DDBJ databases">
        <title>Genomics of glacier-inhabiting Cryobacterium strains.</title>
        <authorList>
            <person name="Liu Q."/>
            <person name="Xin Y.-H."/>
        </authorList>
    </citation>
    <scope>NUCLEOTIDE SEQUENCE [LARGE SCALE GENOMIC DNA]</scope>
    <source>
        <strain evidence="3">TMT1-22</strain>
    </source>
</reference>
<evidence type="ECO:0000313" key="3">
    <source>
        <dbReference type="Proteomes" id="UP000297403"/>
    </source>
</evidence>
<keyword evidence="3" id="KW-1185">Reference proteome</keyword>
<dbReference type="SMART" id="SM00710">
    <property type="entry name" value="PbH1"/>
    <property type="match status" value="4"/>
</dbReference>
<dbReference type="InterPro" id="IPR011050">
    <property type="entry name" value="Pectin_lyase_fold/virulence"/>
</dbReference>
<sequence>MRALALGLALITAAAIAIAVPTEQPASAAVSTLNDSAPAFSYSSGWTYTTNPPSGYANGDAHYATSAGATATVAFTGVSVTLIGGTNSLHGRADVKVCDGSGSNCGATTIVDSYSPTTLTQQVLYTASGLPGGSHTLVVTVRSDSTGQGTYTDIDLISVDDGLTSITGTRYVDNRVGSSCSNSGAGTSTSTPWCDFTPVNDRTLAPGAQVLLARGASFAGPLRLTGSGTSSSWITLGAYGAGALPIIHGSGLATDRTVIVTNPDYWHIQDLELTNAGMGLLIPFTSLGHTGLDVHGLWAHDLFGIFNGRGEVADYPDTQNSSAITITAAGVPTTSLGQNVLSNISIRDNRTQNTSGVYLMADPGFTGTPSYAPSTFSNIDVTNNRFEEAKAPMIAIEASSNVKFVGNWLDCKGHVYEPQGTTCFFLTAVDDVVIQNNVVANMPDNSTHDQTGIDLEYAVNNVRIRGNLFANNAGAGVEMLQLANRSNDFSTGTVIEQNAFYNNGASGQKGHIAIDSYVSTPPQATIRDNVYQVSPNGFISNVNGNPPLTNVTQSNNLSVSSIYPAASQFSSTQGQNGWASQTYSDSGVWTNMATYTAVPSKWSAGGGSSIDAFTLTPGVGSSQWVARTWTAPSAGTVRITGRVAMNAVTAAGSSVLIERNGTPVWPTAGGSYYNLSAGDRNGVDADVTLAVAAGDTIRFVVYAGNATGAATSWTPSISYQ</sequence>
<feature type="signal peptide" evidence="1">
    <location>
        <begin position="1"/>
        <end position="19"/>
    </location>
</feature>
<keyword evidence="1" id="KW-0732">Signal</keyword>
<gene>
    <name evidence="2" type="ORF">E3O49_04835</name>
</gene>
<comment type="caution">
    <text evidence="2">The sequence shown here is derived from an EMBL/GenBank/DDBJ whole genome shotgun (WGS) entry which is preliminary data.</text>
</comment>
<dbReference type="Gene3D" id="2.160.20.10">
    <property type="entry name" value="Single-stranded right-handed beta-helix, Pectin lyase-like"/>
    <property type="match status" value="1"/>
</dbReference>
<evidence type="ECO:0000313" key="2">
    <source>
        <dbReference type="EMBL" id="TFC50494.1"/>
    </source>
</evidence>
<dbReference type="Gene3D" id="2.60.120.260">
    <property type="entry name" value="Galactose-binding domain-like"/>
    <property type="match status" value="1"/>
</dbReference>
<protein>
    <submittedName>
        <fullName evidence="2">Right-handed parallel beta-helix repeat-containing protein</fullName>
    </submittedName>
</protein>
<accession>A0AAQ2C7E1</accession>
<evidence type="ECO:0000256" key="1">
    <source>
        <dbReference type="SAM" id="SignalP"/>
    </source>
</evidence>
<dbReference type="Proteomes" id="UP000297403">
    <property type="component" value="Unassembled WGS sequence"/>
</dbReference>
<dbReference type="InterPro" id="IPR012334">
    <property type="entry name" value="Pectin_lyas_fold"/>
</dbReference>
<proteinExistence type="predicted"/>
<organism evidence="2 3">
    <name type="scientific">Cryobacterium shii</name>
    <dbReference type="NCBI Taxonomy" id="1259235"/>
    <lineage>
        <taxon>Bacteria</taxon>
        <taxon>Bacillati</taxon>
        <taxon>Actinomycetota</taxon>
        <taxon>Actinomycetes</taxon>
        <taxon>Micrococcales</taxon>
        <taxon>Microbacteriaceae</taxon>
        <taxon>Cryobacterium</taxon>
    </lineage>
</organism>
<dbReference type="InterPro" id="IPR006626">
    <property type="entry name" value="PbH1"/>
</dbReference>
<dbReference type="RefSeq" id="WP_134451082.1">
    <property type="nucleotide sequence ID" value="NZ_SOFY01000019.1"/>
</dbReference>
<dbReference type="SUPFAM" id="SSF51126">
    <property type="entry name" value="Pectin lyase-like"/>
    <property type="match status" value="1"/>
</dbReference>
<feature type="chain" id="PRO_5042813268" evidence="1">
    <location>
        <begin position="20"/>
        <end position="720"/>
    </location>
</feature>
<name>A0AAQ2C7E1_9MICO</name>
<dbReference type="EMBL" id="SOFY01000019">
    <property type="protein sequence ID" value="TFC50494.1"/>
    <property type="molecule type" value="Genomic_DNA"/>
</dbReference>
<dbReference type="AlphaFoldDB" id="A0AAQ2C7E1"/>